<dbReference type="CDD" id="cd08510">
    <property type="entry name" value="PBP2_Lactococcal_OppA_like"/>
    <property type="match status" value="1"/>
</dbReference>
<feature type="signal peptide" evidence="4">
    <location>
        <begin position="1"/>
        <end position="32"/>
    </location>
</feature>
<dbReference type="InterPro" id="IPR000914">
    <property type="entry name" value="SBP_5_dom"/>
</dbReference>
<dbReference type="Gene3D" id="3.10.105.10">
    <property type="entry name" value="Dipeptide-binding Protein, Domain 3"/>
    <property type="match status" value="1"/>
</dbReference>
<dbReference type="Proteomes" id="UP001167919">
    <property type="component" value="Unassembled WGS sequence"/>
</dbReference>
<sequence length="607" mass="67423">MTKISKWFAATTAFATLAGTFVSVAAPLSASAATKIKNPFPVTVKSSKKAIKGGTLQFAEVSDTPFVGQWVSSLSTEQTDADVEQPAYESLFWTDSQFKFKNGGPANISFDDKAKTATITLRKNLKWSDGSQVTAKDVEYEYEIVANSAYGSSRWTDSFDNIVGLQAYHEGKAKTISGITYPDGENGKTLKIQFKEMKPGFTQSGNGYFLETAEPYNYLKNVDPKKLVSDAKTTTKPLTTGPFRVKKIVPGESISYERNPYYWGAKPKLNGVNVTIVSTAKAVASMKSHQYDIYNGLGNDQFKQAKNVKGYTVTGNQALYFQALYFNLGHYDAKKSVNVTDRKTPLQKVDLRKAMGYARNVAQVSKKYDSGLTVPANTTVPPVFKSFWDSSVPGYSATQNLKKANSLLTKGGFKWHNSKKQDYRIDPSTGKKLTLIYLARSGATNSEIVAQNYIQQWKKVGITVKLYKGKLTDFNSWVSMTTDPTADQNWDFTDGAWSTSSEPSQTDLFSASAPFNFGHYTSKKLTALLNATNSQKSLKTSYRIKQFKKYQKYVYDTAFVIPTKYEINWTPTNKRIKSYTSAYGNAGTTTGNWWTTAQLVSKKPLTK</sequence>
<accession>A0AAJ1RBD1</accession>
<dbReference type="Pfam" id="PF00496">
    <property type="entry name" value="SBP_bac_5"/>
    <property type="match status" value="1"/>
</dbReference>
<dbReference type="GO" id="GO:0042597">
    <property type="term" value="C:periplasmic space"/>
    <property type="evidence" value="ECO:0007669"/>
    <property type="project" value="UniProtKB-ARBA"/>
</dbReference>
<evidence type="ECO:0000313" key="6">
    <source>
        <dbReference type="EMBL" id="MDN6900508.1"/>
    </source>
</evidence>
<evidence type="ECO:0000256" key="2">
    <source>
        <dbReference type="ARBA" id="ARBA00022448"/>
    </source>
</evidence>
<dbReference type="EMBL" id="SDWY01000003">
    <property type="protein sequence ID" value="MDN6900508.1"/>
    <property type="molecule type" value="Genomic_DNA"/>
</dbReference>
<dbReference type="GO" id="GO:0043190">
    <property type="term" value="C:ATP-binding cassette (ABC) transporter complex"/>
    <property type="evidence" value="ECO:0007669"/>
    <property type="project" value="InterPro"/>
</dbReference>
<dbReference type="SUPFAM" id="SSF53850">
    <property type="entry name" value="Periplasmic binding protein-like II"/>
    <property type="match status" value="1"/>
</dbReference>
<dbReference type="PIRSF" id="PIRSF002741">
    <property type="entry name" value="MppA"/>
    <property type="match status" value="1"/>
</dbReference>
<proteinExistence type="inferred from homology"/>
<evidence type="ECO:0000256" key="4">
    <source>
        <dbReference type="SAM" id="SignalP"/>
    </source>
</evidence>
<comment type="similarity">
    <text evidence="1">Belongs to the bacterial solute-binding protein 5 family.</text>
</comment>
<name>A0AAJ1RBD1_9LACO</name>
<evidence type="ECO:0000259" key="5">
    <source>
        <dbReference type="Pfam" id="PF00496"/>
    </source>
</evidence>
<feature type="chain" id="PRO_5042619658" evidence="4">
    <location>
        <begin position="33"/>
        <end position="607"/>
    </location>
</feature>
<comment type="caution">
    <text evidence="6">The sequence shown here is derived from an EMBL/GenBank/DDBJ whole genome shotgun (WGS) entry which is preliminary data.</text>
</comment>
<evidence type="ECO:0000313" key="7">
    <source>
        <dbReference type="Proteomes" id="UP001167919"/>
    </source>
</evidence>
<keyword evidence="3 4" id="KW-0732">Signal</keyword>
<dbReference type="AlphaFoldDB" id="A0AAJ1RBD1"/>
<feature type="domain" description="Solute-binding protein family 5" evidence="5">
    <location>
        <begin position="111"/>
        <end position="511"/>
    </location>
</feature>
<dbReference type="GO" id="GO:0015833">
    <property type="term" value="P:peptide transport"/>
    <property type="evidence" value="ECO:0007669"/>
    <property type="project" value="TreeGrafter"/>
</dbReference>
<dbReference type="GO" id="GO:1904680">
    <property type="term" value="F:peptide transmembrane transporter activity"/>
    <property type="evidence" value="ECO:0007669"/>
    <property type="project" value="TreeGrafter"/>
</dbReference>
<evidence type="ECO:0000256" key="1">
    <source>
        <dbReference type="ARBA" id="ARBA00005695"/>
    </source>
</evidence>
<gene>
    <name evidence="6" type="ORF">EVC35_05760</name>
</gene>
<dbReference type="PANTHER" id="PTHR30290">
    <property type="entry name" value="PERIPLASMIC BINDING COMPONENT OF ABC TRANSPORTER"/>
    <property type="match status" value="1"/>
</dbReference>
<organism evidence="6 7">
    <name type="scientific">Oenococcus sicerae</name>
    <dbReference type="NCBI Taxonomy" id="2203724"/>
    <lineage>
        <taxon>Bacteria</taxon>
        <taxon>Bacillati</taxon>
        <taxon>Bacillota</taxon>
        <taxon>Bacilli</taxon>
        <taxon>Lactobacillales</taxon>
        <taxon>Lactobacillaceae</taxon>
        <taxon>Oenococcus</taxon>
    </lineage>
</organism>
<dbReference type="Gene3D" id="3.40.190.10">
    <property type="entry name" value="Periplasmic binding protein-like II"/>
    <property type="match status" value="1"/>
</dbReference>
<protein>
    <submittedName>
        <fullName evidence="6">Oligopeptide ABC transporter substrate-binding protein</fullName>
    </submittedName>
</protein>
<dbReference type="InterPro" id="IPR039424">
    <property type="entry name" value="SBP_5"/>
</dbReference>
<dbReference type="RefSeq" id="WP_301711218.1">
    <property type="nucleotide sequence ID" value="NZ_SDWY01000003.1"/>
</dbReference>
<reference evidence="6" key="1">
    <citation type="submission" date="2019-01" db="EMBL/GenBank/DDBJ databases">
        <title>Oenococcus sicerae UCMA17102.</title>
        <authorList>
            <person name="Cousin F.J."/>
            <person name="Le Guellec R."/>
            <person name="Cretenet M."/>
        </authorList>
    </citation>
    <scope>NUCLEOTIDE SEQUENCE</scope>
    <source>
        <strain evidence="6">UCMA17102</strain>
    </source>
</reference>
<evidence type="ECO:0000256" key="3">
    <source>
        <dbReference type="ARBA" id="ARBA00022729"/>
    </source>
</evidence>
<dbReference type="InterPro" id="IPR030678">
    <property type="entry name" value="Peptide/Ni-bd"/>
</dbReference>
<keyword evidence="2" id="KW-0813">Transport</keyword>
<dbReference type="PANTHER" id="PTHR30290:SF9">
    <property type="entry name" value="OLIGOPEPTIDE-BINDING PROTEIN APPA"/>
    <property type="match status" value="1"/>
</dbReference>